<keyword evidence="3" id="KW-1185">Reference proteome</keyword>
<dbReference type="PANTHER" id="PTHR33112:SF16">
    <property type="entry name" value="HETEROKARYON INCOMPATIBILITY DOMAIN-CONTAINING PROTEIN"/>
    <property type="match status" value="1"/>
</dbReference>
<proteinExistence type="predicted"/>
<dbReference type="EMBL" id="MU853230">
    <property type="protein sequence ID" value="KAK4122857.1"/>
    <property type="molecule type" value="Genomic_DNA"/>
</dbReference>
<evidence type="ECO:0000313" key="2">
    <source>
        <dbReference type="EMBL" id="KAK4122857.1"/>
    </source>
</evidence>
<evidence type="ECO:0000256" key="1">
    <source>
        <dbReference type="SAM" id="SignalP"/>
    </source>
</evidence>
<dbReference type="RefSeq" id="XP_062646628.1">
    <property type="nucleotide sequence ID" value="XM_062795646.1"/>
</dbReference>
<feature type="signal peptide" evidence="1">
    <location>
        <begin position="1"/>
        <end position="16"/>
    </location>
</feature>
<comment type="caution">
    <text evidence="2">The sequence shown here is derived from an EMBL/GenBank/DDBJ whole genome shotgun (WGS) entry which is preliminary data.</text>
</comment>
<dbReference type="Proteomes" id="UP001302602">
    <property type="component" value="Unassembled WGS sequence"/>
</dbReference>
<dbReference type="AlphaFoldDB" id="A0AAN6Z2R6"/>
<protein>
    <submittedName>
        <fullName evidence="2">Uncharacterized protein</fullName>
    </submittedName>
</protein>
<evidence type="ECO:0000313" key="3">
    <source>
        <dbReference type="Proteomes" id="UP001302602"/>
    </source>
</evidence>
<organism evidence="2 3">
    <name type="scientific">Parathielavia appendiculata</name>
    <dbReference type="NCBI Taxonomy" id="2587402"/>
    <lineage>
        <taxon>Eukaryota</taxon>
        <taxon>Fungi</taxon>
        <taxon>Dikarya</taxon>
        <taxon>Ascomycota</taxon>
        <taxon>Pezizomycotina</taxon>
        <taxon>Sordariomycetes</taxon>
        <taxon>Sordariomycetidae</taxon>
        <taxon>Sordariales</taxon>
        <taxon>Chaetomiaceae</taxon>
        <taxon>Parathielavia</taxon>
    </lineage>
</organism>
<gene>
    <name evidence="2" type="ORF">N657DRAFT_672642</name>
</gene>
<accession>A0AAN6Z2R6</accession>
<dbReference type="PANTHER" id="PTHR33112">
    <property type="entry name" value="DOMAIN PROTEIN, PUTATIVE-RELATED"/>
    <property type="match status" value="1"/>
</dbReference>
<name>A0AAN6Z2R6_9PEZI</name>
<sequence>MRMIVWLSCLTLVVRAFLEAGTTGRFFEHRYLVLSYVWGGPQEVKLETSNKDALAKAGALAAKPLPQTIRDSISLRSMCQIYALAFLTVVAASSSGVNGGLPGLRPGTRSVVQEEDTFCEESCFENAPLHFRRAYASQANLSLRPEPGRDPEDFWELYKSLVSNYTHRFFSYPGDVFDGFCAVLQSLSALSGEDFSRGLPRSHFEHGLVWTSTTKTGTGRRNELSILTMTSFRVKESNTDGAAYSAQNGVVRLERTPSATELEYLEEGYPSLYPAKLSKIPESQLVFFLASSAFFTLAPGYSDHSPLAIMDSSGIRVGSMTSTATCSVPDKGGQNGGISDFGKHEFVAVASQTPMNVFDYWKLLVLQIEWRDDIAFRVGCGEIYEES</sequence>
<reference evidence="2" key="2">
    <citation type="submission" date="2023-05" db="EMBL/GenBank/DDBJ databases">
        <authorList>
            <consortium name="Lawrence Berkeley National Laboratory"/>
            <person name="Steindorff A."/>
            <person name="Hensen N."/>
            <person name="Bonometti L."/>
            <person name="Westerberg I."/>
            <person name="Brannstrom I.O."/>
            <person name="Guillou S."/>
            <person name="Cros-Aarteil S."/>
            <person name="Calhoun S."/>
            <person name="Haridas S."/>
            <person name="Kuo A."/>
            <person name="Mondo S."/>
            <person name="Pangilinan J."/>
            <person name="Riley R."/>
            <person name="Labutti K."/>
            <person name="Andreopoulos B."/>
            <person name="Lipzen A."/>
            <person name="Chen C."/>
            <person name="Yanf M."/>
            <person name="Daum C."/>
            <person name="Ng V."/>
            <person name="Clum A."/>
            <person name="Ohm R."/>
            <person name="Martin F."/>
            <person name="Silar P."/>
            <person name="Natvig D."/>
            <person name="Lalanne C."/>
            <person name="Gautier V."/>
            <person name="Ament-Velasquez S.L."/>
            <person name="Kruys A."/>
            <person name="Hutchinson M.I."/>
            <person name="Powell A.J."/>
            <person name="Barry K."/>
            <person name="Miller A.N."/>
            <person name="Grigoriev I.V."/>
            <person name="Debuchy R."/>
            <person name="Gladieux P."/>
            <person name="Thoren M.H."/>
            <person name="Johannesson H."/>
        </authorList>
    </citation>
    <scope>NUCLEOTIDE SEQUENCE</scope>
    <source>
        <strain evidence="2">CBS 731.68</strain>
    </source>
</reference>
<reference evidence="2" key="1">
    <citation type="journal article" date="2023" name="Mol. Phylogenet. Evol.">
        <title>Genome-scale phylogeny and comparative genomics of the fungal order Sordariales.</title>
        <authorList>
            <person name="Hensen N."/>
            <person name="Bonometti L."/>
            <person name="Westerberg I."/>
            <person name="Brannstrom I.O."/>
            <person name="Guillou S."/>
            <person name="Cros-Aarteil S."/>
            <person name="Calhoun S."/>
            <person name="Haridas S."/>
            <person name="Kuo A."/>
            <person name="Mondo S."/>
            <person name="Pangilinan J."/>
            <person name="Riley R."/>
            <person name="LaButti K."/>
            <person name="Andreopoulos B."/>
            <person name="Lipzen A."/>
            <person name="Chen C."/>
            <person name="Yan M."/>
            <person name="Daum C."/>
            <person name="Ng V."/>
            <person name="Clum A."/>
            <person name="Steindorff A."/>
            <person name="Ohm R.A."/>
            <person name="Martin F."/>
            <person name="Silar P."/>
            <person name="Natvig D.O."/>
            <person name="Lalanne C."/>
            <person name="Gautier V."/>
            <person name="Ament-Velasquez S.L."/>
            <person name="Kruys A."/>
            <person name="Hutchinson M.I."/>
            <person name="Powell A.J."/>
            <person name="Barry K."/>
            <person name="Miller A.N."/>
            <person name="Grigoriev I.V."/>
            <person name="Debuchy R."/>
            <person name="Gladieux P."/>
            <person name="Hiltunen Thoren M."/>
            <person name="Johannesson H."/>
        </authorList>
    </citation>
    <scope>NUCLEOTIDE SEQUENCE</scope>
    <source>
        <strain evidence="2">CBS 731.68</strain>
    </source>
</reference>
<keyword evidence="1" id="KW-0732">Signal</keyword>
<dbReference type="GeneID" id="87832414"/>
<feature type="chain" id="PRO_5042959822" evidence="1">
    <location>
        <begin position="17"/>
        <end position="387"/>
    </location>
</feature>